<proteinExistence type="predicted"/>
<sequence length="79" mass="8725">MSARLAGYTAMGCSSIALAIVALYVPTLWTKINTITDDLHKDMTEFRRLQNGVWSGMEGERVAAGIIARAKRQTYNCSE</sequence>
<dbReference type="WBParaSite" id="ACAC_0000309001-mRNA-1">
    <property type="protein sequence ID" value="ACAC_0000309001-mRNA-1"/>
    <property type="gene ID" value="ACAC_0000309001"/>
</dbReference>
<dbReference type="Pfam" id="PF01484">
    <property type="entry name" value="Col_cuticle_N"/>
    <property type="match status" value="1"/>
</dbReference>
<keyword evidence="1" id="KW-0677">Repeat</keyword>
<keyword evidence="2" id="KW-1133">Transmembrane helix</keyword>
<dbReference type="InterPro" id="IPR002486">
    <property type="entry name" value="Col_cuticle_N"/>
</dbReference>
<name>A0A0K0CZE5_ANGCA</name>
<keyword evidence="2" id="KW-0472">Membrane</keyword>
<keyword evidence="4" id="KW-1185">Reference proteome</keyword>
<accession>A0A0K0CZE5</accession>
<reference evidence="4" key="1">
    <citation type="submission" date="2012-09" db="EMBL/GenBank/DDBJ databases">
        <authorList>
            <person name="Martin A.A."/>
        </authorList>
    </citation>
    <scope>NUCLEOTIDE SEQUENCE</scope>
</reference>
<dbReference type="STRING" id="6313.A0A0K0CZE5"/>
<evidence type="ECO:0000256" key="1">
    <source>
        <dbReference type="ARBA" id="ARBA00022737"/>
    </source>
</evidence>
<evidence type="ECO:0000313" key="4">
    <source>
        <dbReference type="Proteomes" id="UP000035642"/>
    </source>
</evidence>
<dbReference type="SMART" id="SM01088">
    <property type="entry name" value="Col_cuticle_N"/>
    <property type="match status" value="1"/>
</dbReference>
<reference evidence="5" key="2">
    <citation type="submission" date="2017-02" db="UniProtKB">
        <authorList>
            <consortium name="WormBaseParasite"/>
        </authorList>
    </citation>
    <scope>IDENTIFICATION</scope>
</reference>
<evidence type="ECO:0000313" key="5">
    <source>
        <dbReference type="WBParaSite" id="ACAC_0000309001-mRNA-1"/>
    </source>
</evidence>
<protein>
    <submittedName>
        <fullName evidence="5">Col_cuticle_N domain-containing protein</fullName>
    </submittedName>
</protein>
<dbReference type="GO" id="GO:0042302">
    <property type="term" value="F:structural constituent of cuticle"/>
    <property type="evidence" value="ECO:0007669"/>
    <property type="project" value="InterPro"/>
</dbReference>
<feature type="transmembrane region" description="Helical" evidence="2">
    <location>
        <begin position="6"/>
        <end position="25"/>
    </location>
</feature>
<dbReference type="Proteomes" id="UP000035642">
    <property type="component" value="Unassembled WGS sequence"/>
</dbReference>
<organism evidence="4 5">
    <name type="scientific">Angiostrongylus cantonensis</name>
    <name type="common">Rat lungworm</name>
    <dbReference type="NCBI Taxonomy" id="6313"/>
    <lineage>
        <taxon>Eukaryota</taxon>
        <taxon>Metazoa</taxon>
        <taxon>Ecdysozoa</taxon>
        <taxon>Nematoda</taxon>
        <taxon>Chromadorea</taxon>
        <taxon>Rhabditida</taxon>
        <taxon>Rhabditina</taxon>
        <taxon>Rhabditomorpha</taxon>
        <taxon>Strongyloidea</taxon>
        <taxon>Metastrongylidae</taxon>
        <taxon>Angiostrongylus</taxon>
    </lineage>
</organism>
<feature type="domain" description="Nematode cuticle collagen N-terminal" evidence="3">
    <location>
        <begin position="5"/>
        <end position="57"/>
    </location>
</feature>
<dbReference type="AlphaFoldDB" id="A0A0K0CZE5"/>
<evidence type="ECO:0000256" key="2">
    <source>
        <dbReference type="SAM" id="Phobius"/>
    </source>
</evidence>
<keyword evidence="2" id="KW-0812">Transmembrane</keyword>
<evidence type="ECO:0000259" key="3">
    <source>
        <dbReference type="SMART" id="SM01088"/>
    </source>
</evidence>